<feature type="transmembrane region" description="Helical" evidence="5">
    <location>
        <begin position="148"/>
        <end position="168"/>
    </location>
</feature>
<feature type="transmembrane region" description="Helical" evidence="5">
    <location>
        <begin position="117"/>
        <end position="136"/>
    </location>
</feature>
<evidence type="ECO:0000256" key="3">
    <source>
        <dbReference type="ARBA" id="ARBA00022989"/>
    </source>
</evidence>
<protein>
    <recommendedName>
        <fullName evidence="6">Methylamine utilisation protein MauE domain-containing protein</fullName>
    </recommendedName>
</protein>
<dbReference type="InterPro" id="IPR009908">
    <property type="entry name" value="Methylamine_util_MauE"/>
</dbReference>
<accession>A0A167ZK25</accession>
<evidence type="ECO:0000256" key="2">
    <source>
        <dbReference type="ARBA" id="ARBA00022692"/>
    </source>
</evidence>
<dbReference type="GO" id="GO:0030416">
    <property type="term" value="P:methylamine metabolic process"/>
    <property type="evidence" value="ECO:0007669"/>
    <property type="project" value="InterPro"/>
</dbReference>
<feature type="transmembrane region" description="Helical" evidence="5">
    <location>
        <begin position="50"/>
        <end position="71"/>
    </location>
</feature>
<dbReference type="Proteomes" id="UP000077164">
    <property type="component" value="Unassembled WGS sequence"/>
</dbReference>
<feature type="transmembrane region" description="Helical" evidence="5">
    <location>
        <begin position="78"/>
        <end position="97"/>
    </location>
</feature>
<evidence type="ECO:0000256" key="5">
    <source>
        <dbReference type="SAM" id="Phobius"/>
    </source>
</evidence>
<organism evidence="7 8">
    <name type="scientific">Flavobacterium fryxellicola</name>
    <dbReference type="NCBI Taxonomy" id="249352"/>
    <lineage>
        <taxon>Bacteria</taxon>
        <taxon>Pseudomonadati</taxon>
        <taxon>Bacteroidota</taxon>
        <taxon>Flavobacteriia</taxon>
        <taxon>Flavobacteriales</taxon>
        <taxon>Flavobacteriaceae</taxon>
        <taxon>Flavobacterium</taxon>
    </lineage>
</organism>
<evidence type="ECO:0000256" key="4">
    <source>
        <dbReference type="ARBA" id="ARBA00023136"/>
    </source>
</evidence>
<evidence type="ECO:0000313" key="7">
    <source>
        <dbReference type="EMBL" id="OAB30529.1"/>
    </source>
</evidence>
<dbReference type="Pfam" id="PF07291">
    <property type="entry name" value="MauE"/>
    <property type="match status" value="1"/>
</dbReference>
<reference evidence="7 8" key="1">
    <citation type="submission" date="2016-03" db="EMBL/GenBank/DDBJ databases">
        <title>Draft genome sequence of Flavobacterium fryxellicola DSM 16209.</title>
        <authorList>
            <person name="Shin S.-K."/>
            <person name="Yi H."/>
        </authorList>
    </citation>
    <scope>NUCLEOTIDE SEQUENCE [LARGE SCALE GENOMIC DNA]</scope>
    <source>
        <strain evidence="7 8">DSM 16209</strain>
    </source>
</reference>
<keyword evidence="8" id="KW-1185">Reference proteome</keyword>
<dbReference type="RefSeq" id="WP_066076085.1">
    <property type="nucleotide sequence ID" value="NZ_FRDK01000011.1"/>
</dbReference>
<dbReference type="STRING" id="249352.SAMN05444395_1117"/>
<dbReference type="AlphaFoldDB" id="A0A167ZK25"/>
<keyword evidence="4 5" id="KW-0472">Membrane</keyword>
<gene>
    <name evidence="7" type="ORF">FBFR_01655</name>
</gene>
<name>A0A167ZK25_9FLAO</name>
<dbReference type="GO" id="GO:0016020">
    <property type="term" value="C:membrane"/>
    <property type="evidence" value="ECO:0007669"/>
    <property type="project" value="UniProtKB-SubCell"/>
</dbReference>
<proteinExistence type="predicted"/>
<comment type="subcellular location">
    <subcellularLocation>
        <location evidence="1">Membrane</location>
        <topology evidence="1">Multi-pass membrane protein</topology>
    </subcellularLocation>
</comment>
<evidence type="ECO:0000256" key="1">
    <source>
        <dbReference type="ARBA" id="ARBA00004141"/>
    </source>
</evidence>
<feature type="domain" description="Methylamine utilisation protein MauE" evidence="6">
    <location>
        <begin position="9"/>
        <end position="136"/>
    </location>
</feature>
<sequence length="502" mass="57425">MKISEKIKSAIVNLISWLFILLFTYAATNKVLDYQNFKQQLGQSPLLSSFADQVAWAVPLAEFLIVIYLVLPKFRYPALVSTFVLMLMFTTYIYIILNHSVFVPCSCGGILEKMDWHEHLIFNIGFVFLALIGIWLQPTQYSTTKKKLIVMSSSALTGISIVIALFLISENIHSYHNKFVRRLSSAPVAKIKDYNLKLRSYYFAGADDDQVYLGNTTSQLLMTVIDTALNETTTHDITLDRIDLPFHSLTIRVSAPYFYIYDGMVPCIFRGKISDWKAKLYKSGSEYFTFAEAIDSTSMAVRIQKRGSGESVLGKVDLLFNEKTQLNQNLLQKQIDGLFDTDGSLMYSNGINRIIYLYAYRNQFIVVDPQLNIDFRGNTIDTIAHSNIELVDLEKRSERKFAKRPLLVNKVAAVYDNLLFVNSNIPGRYESLEMWKLASIVDIYTISSNSYLESFYVYDVDKQKLRDIIVHGDKLYALVGNHLISYKLQPIITANYKKQSRS</sequence>
<comment type="caution">
    <text evidence="7">The sequence shown here is derived from an EMBL/GenBank/DDBJ whole genome shotgun (WGS) entry which is preliminary data.</text>
</comment>
<dbReference type="OrthoDB" id="673785at2"/>
<keyword evidence="3 5" id="KW-1133">Transmembrane helix</keyword>
<evidence type="ECO:0000313" key="8">
    <source>
        <dbReference type="Proteomes" id="UP000077164"/>
    </source>
</evidence>
<keyword evidence="2 5" id="KW-0812">Transmembrane</keyword>
<evidence type="ECO:0000259" key="6">
    <source>
        <dbReference type="Pfam" id="PF07291"/>
    </source>
</evidence>
<dbReference type="EMBL" id="LVJE01000003">
    <property type="protein sequence ID" value="OAB30529.1"/>
    <property type="molecule type" value="Genomic_DNA"/>
</dbReference>